<dbReference type="InterPro" id="IPR049215">
    <property type="entry name" value="DUF6809"/>
</dbReference>
<accession>A0A9X4KQV9</accession>
<reference evidence="1" key="1">
    <citation type="submission" date="2022-10" db="EMBL/GenBank/DDBJ databases">
        <title>Comparative genomic analysis of Cohnella hashimotonis sp. nov., isolated from the International Space Station.</title>
        <authorList>
            <person name="Simpson A."/>
            <person name="Venkateswaran K."/>
        </authorList>
    </citation>
    <scope>NUCLEOTIDE SEQUENCE</scope>
    <source>
        <strain evidence="1">DSM 28161</strain>
    </source>
</reference>
<organism evidence="1 2">
    <name type="scientific">Cohnella rhizosphaerae</name>
    <dbReference type="NCBI Taxonomy" id="1457232"/>
    <lineage>
        <taxon>Bacteria</taxon>
        <taxon>Bacillati</taxon>
        <taxon>Bacillota</taxon>
        <taxon>Bacilli</taxon>
        <taxon>Bacillales</taxon>
        <taxon>Paenibacillaceae</taxon>
        <taxon>Cohnella</taxon>
    </lineage>
</organism>
<dbReference type="Proteomes" id="UP001153404">
    <property type="component" value="Unassembled WGS sequence"/>
</dbReference>
<gene>
    <name evidence="1" type="ORF">OMP40_06775</name>
</gene>
<dbReference type="RefSeq" id="WP_277530219.1">
    <property type="nucleotide sequence ID" value="NZ_JAPDIA010000003.1"/>
</dbReference>
<sequence>MRKLLEQLYNGQLNPLEQIVSKDPAYHTINRQITEAMNMWQGRLAEEDYEELEQLLDLRSRLETLDMLASFEYGFQLGVSLIVESVAGWEDWLKGEFLIIETSDAPIIF</sequence>
<protein>
    <submittedName>
        <fullName evidence="1">Uncharacterized protein</fullName>
    </submittedName>
</protein>
<dbReference type="EMBL" id="JAPDIA010000003">
    <property type="protein sequence ID" value="MDG0809117.1"/>
    <property type="molecule type" value="Genomic_DNA"/>
</dbReference>
<name>A0A9X4KQV9_9BACL</name>
<evidence type="ECO:0000313" key="1">
    <source>
        <dbReference type="EMBL" id="MDG0809117.1"/>
    </source>
</evidence>
<dbReference type="Pfam" id="PF20648">
    <property type="entry name" value="DUF6809"/>
    <property type="match status" value="1"/>
</dbReference>
<evidence type="ECO:0000313" key="2">
    <source>
        <dbReference type="Proteomes" id="UP001153404"/>
    </source>
</evidence>
<dbReference type="AlphaFoldDB" id="A0A9X4KQV9"/>
<proteinExistence type="predicted"/>
<keyword evidence="2" id="KW-1185">Reference proteome</keyword>
<comment type="caution">
    <text evidence="1">The sequence shown here is derived from an EMBL/GenBank/DDBJ whole genome shotgun (WGS) entry which is preliminary data.</text>
</comment>